<accession>A0ABV2UVL2</accession>
<feature type="signal peptide" evidence="1">
    <location>
        <begin position="1"/>
        <end position="27"/>
    </location>
</feature>
<keyword evidence="3" id="KW-1185">Reference proteome</keyword>
<feature type="chain" id="PRO_5045924979" evidence="1">
    <location>
        <begin position="28"/>
        <end position="235"/>
    </location>
</feature>
<reference evidence="2 3" key="1">
    <citation type="submission" date="2024-06" db="EMBL/GenBank/DDBJ databases">
        <title>The Natural Products Discovery Center: Release of the First 8490 Sequenced Strains for Exploring Actinobacteria Biosynthetic Diversity.</title>
        <authorList>
            <person name="Kalkreuter E."/>
            <person name="Kautsar S.A."/>
            <person name="Yang D."/>
            <person name="Bader C.D."/>
            <person name="Teijaro C.N."/>
            <person name="Fluegel L."/>
            <person name="Davis C.M."/>
            <person name="Simpson J.R."/>
            <person name="Lauterbach L."/>
            <person name="Steele A.D."/>
            <person name="Gui C."/>
            <person name="Meng S."/>
            <person name="Li G."/>
            <person name="Viehrig K."/>
            <person name="Ye F."/>
            <person name="Su P."/>
            <person name="Kiefer A.F."/>
            <person name="Nichols A."/>
            <person name="Cepeda A.J."/>
            <person name="Yan W."/>
            <person name="Fan B."/>
            <person name="Jiang Y."/>
            <person name="Adhikari A."/>
            <person name="Zheng C.-J."/>
            <person name="Schuster L."/>
            <person name="Cowan T.M."/>
            <person name="Smanski M.J."/>
            <person name="Chevrette M.G."/>
            <person name="De Carvalho L.P.S."/>
            <person name="Shen B."/>
        </authorList>
    </citation>
    <scope>NUCLEOTIDE SEQUENCE [LARGE SCALE GENOMIC DNA]</scope>
    <source>
        <strain evidence="2 3">NPDC006434</strain>
    </source>
</reference>
<name>A0ABV2UVL2_9ACTN</name>
<evidence type="ECO:0000313" key="3">
    <source>
        <dbReference type="Proteomes" id="UP001550210"/>
    </source>
</evidence>
<dbReference type="RefSeq" id="WP_355395779.1">
    <property type="nucleotide sequence ID" value="NZ_JBEGHN010000008.1"/>
</dbReference>
<protein>
    <submittedName>
        <fullName evidence="2">Uncharacterized protein</fullName>
    </submittedName>
</protein>
<dbReference type="EMBL" id="JBEXPZ010000012">
    <property type="protein sequence ID" value="MET9845140.1"/>
    <property type="molecule type" value="Genomic_DNA"/>
</dbReference>
<evidence type="ECO:0000256" key="1">
    <source>
        <dbReference type="SAM" id="SignalP"/>
    </source>
</evidence>
<sequence length="235" mass="25325">MRTLATATRAGVLAATAGALLFTGVAAQGTAVAAPQAKASKLTVAKYRDWLKNNDEGAASIKVLKAFDKLPKAKQQKFVDYLQNRKVQEAYKVRAGGYINRGGHNEQAYNKDVRFVADVKGVRKAAPGGAHITLTFTASERIYGITVITQKTVLSYDYGTAVKSPKYQRSVTNLNGAFVITAPQKDAVKVSGRNIQATTAWQAKPLYRSAGTTTLALPQTTSTVNVKFNAWIGKR</sequence>
<organism evidence="2 3">
    <name type="scientific">Streptomyces ossamyceticus</name>
    <dbReference type="NCBI Taxonomy" id="249581"/>
    <lineage>
        <taxon>Bacteria</taxon>
        <taxon>Bacillati</taxon>
        <taxon>Actinomycetota</taxon>
        <taxon>Actinomycetes</taxon>
        <taxon>Kitasatosporales</taxon>
        <taxon>Streptomycetaceae</taxon>
        <taxon>Streptomyces</taxon>
    </lineage>
</organism>
<dbReference type="Proteomes" id="UP001550210">
    <property type="component" value="Unassembled WGS sequence"/>
</dbReference>
<comment type="caution">
    <text evidence="2">The sequence shown here is derived from an EMBL/GenBank/DDBJ whole genome shotgun (WGS) entry which is preliminary data.</text>
</comment>
<evidence type="ECO:0000313" key="2">
    <source>
        <dbReference type="EMBL" id="MET9845140.1"/>
    </source>
</evidence>
<proteinExistence type="predicted"/>
<keyword evidence="1" id="KW-0732">Signal</keyword>
<gene>
    <name evidence="2" type="ORF">ABZZ21_11260</name>
</gene>